<keyword evidence="4 7" id="KW-1133">Transmembrane helix</keyword>
<dbReference type="PANTHER" id="PTHR33885:SF3">
    <property type="entry name" value="PHAGE SHOCK PROTEIN C"/>
    <property type="match status" value="1"/>
</dbReference>
<dbReference type="EMBL" id="LSCQ01000018">
    <property type="protein sequence ID" value="KXB37845.1"/>
    <property type="molecule type" value="Genomic_DNA"/>
</dbReference>
<evidence type="ECO:0000256" key="7">
    <source>
        <dbReference type="SAM" id="Phobius"/>
    </source>
</evidence>
<dbReference type="GO" id="GO:0005886">
    <property type="term" value="C:plasma membrane"/>
    <property type="evidence" value="ECO:0007669"/>
    <property type="project" value="UniProtKB-SubCell"/>
</dbReference>
<accession>A0A133Y3X6</accession>
<feature type="transmembrane region" description="Helical" evidence="7">
    <location>
        <begin position="45"/>
        <end position="72"/>
    </location>
</feature>
<evidence type="ECO:0000313" key="10">
    <source>
        <dbReference type="Proteomes" id="UP000070422"/>
    </source>
</evidence>
<evidence type="ECO:0000256" key="2">
    <source>
        <dbReference type="ARBA" id="ARBA00022475"/>
    </source>
</evidence>
<reference evidence="9 10" key="1">
    <citation type="submission" date="2016-01" db="EMBL/GenBank/DDBJ databases">
        <authorList>
            <person name="Oliw E.H."/>
        </authorList>
    </citation>
    <scope>NUCLEOTIDE SEQUENCE [LARGE SCALE GENOMIC DNA]</scope>
    <source>
        <strain evidence="9 10">KA00635</strain>
    </source>
</reference>
<dbReference type="Pfam" id="PF04024">
    <property type="entry name" value="PspC"/>
    <property type="match status" value="1"/>
</dbReference>
<protein>
    <submittedName>
        <fullName evidence="9">PspC domain protein</fullName>
    </submittedName>
</protein>
<dbReference type="Proteomes" id="UP000070422">
    <property type="component" value="Unassembled WGS sequence"/>
</dbReference>
<gene>
    <name evidence="9" type="ORF">HMPREF3187_00322</name>
</gene>
<name>A0A133Y3X6_9LACT</name>
<evidence type="ECO:0000259" key="8">
    <source>
        <dbReference type="Pfam" id="PF04024"/>
    </source>
</evidence>
<evidence type="ECO:0000256" key="4">
    <source>
        <dbReference type="ARBA" id="ARBA00022989"/>
    </source>
</evidence>
<feature type="region of interest" description="Disordered" evidence="6">
    <location>
        <begin position="83"/>
        <end position="120"/>
    </location>
</feature>
<dbReference type="PATRIC" id="fig|87541.4.peg.322"/>
<evidence type="ECO:0000256" key="5">
    <source>
        <dbReference type="ARBA" id="ARBA00023136"/>
    </source>
</evidence>
<evidence type="ECO:0000256" key="1">
    <source>
        <dbReference type="ARBA" id="ARBA00004162"/>
    </source>
</evidence>
<proteinExistence type="predicted"/>
<evidence type="ECO:0000256" key="3">
    <source>
        <dbReference type="ARBA" id="ARBA00022692"/>
    </source>
</evidence>
<comment type="caution">
    <text evidence="9">The sequence shown here is derived from an EMBL/GenBank/DDBJ whole genome shotgun (WGS) entry which is preliminary data.</text>
</comment>
<keyword evidence="5 7" id="KW-0472">Membrane</keyword>
<keyword evidence="2" id="KW-1003">Cell membrane</keyword>
<dbReference type="OrthoDB" id="9815286at2"/>
<dbReference type="STRING" id="87541.AWM71_02615"/>
<feature type="domain" description="Phage shock protein PspC N-terminal" evidence="8">
    <location>
        <begin position="15"/>
        <end position="75"/>
    </location>
</feature>
<feature type="transmembrane region" description="Helical" evidence="7">
    <location>
        <begin position="21"/>
        <end position="39"/>
    </location>
</feature>
<sequence>MRKVSRKRRNNMPKKQLRRSLTDSVLEGVCGGIAQYFGFPSIWLRGFIIVSLLFSRHALIIGALYTLLAVLIPRESVQEVKGRYQDQEYQKKKRESEEPMYRDLNRKGIRKAQKVEDEES</sequence>
<dbReference type="InterPro" id="IPR052027">
    <property type="entry name" value="PspC"/>
</dbReference>
<dbReference type="AlphaFoldDB" id="A0A133Y3X6"/>
<dbReference type="PANTHER" id="PTHR33885">
    <property type="entry name" value="PHAGE SHOCK PROTEIN C"/>
    <property type="match status" value="1"/>
</dbReference>
<feature type="compositionally biased region" description="Basic and acidic residues" evidence="6">
    <location>
        <begin position="83"/>
        <end position="106"/>
    </location>
</feature>
<organism evidence="9 10">
    <name type="scientific">Aerococcus christensenii</name>
    <dbReference type="NCBI Taxonomy" id="87541"/>
    <lineage>
        <taxon>Bacteria</taxon>
        <taxon>Bacillati</taxon>
        <taxon>Bacillota</taxon>
        <taxon>Bacilli</taxon>
        <taxon>Lactobacillales</taxon>
        <taxon>Aerococcaceae</taxon>
        <taxon>Aerococcus</taxon>
    </lineage>
</organism>
<keyword evidence="3 7" id="KW-0812">Transmembrane</keyword>
<evidence type="ECO:0000313" key="9">
    <source>
        <dbReference type="EMBL" id="KXB37845.1"/>
    </source>
</evidence>
<comment type="subcellular location">
    <subcellularLocation>
        <location evidence="1">Cell membrane</location>
        <topology evidence="1">Single-pass membrane protein</topology>
    </subcellularLocation>
</comment>
<dbReference type="InterPro" id="IPR007168">
    <property type="entry name" value="Phageshock_PspC_N"/>
</dbReference>
<evidence type="ECO:0000256" key="6">
    <source>
        <dbReference type="SAM" id="MobiDB-lite"/>
    </source>
</evidence>